<dbReference type="InterPro" id="IPR027383">
    <property type="entry name" value="Znf_put"/>
</dbReference>
<dbReference type="OrthoDB" id="1805316at2"/>
<keyword evidence="3" id="KW-1185">Reference proteome</keyword>
<evidence type="ECO:0000259" key="1">
    <source>
        <dbReference type="Pfam" id="PF13490"/>
    </source>
</evidence>
<dbReference type="Gene3D" id="1.10.10.1320">
    <property type="entry name" value="Anti-sigma factor, zinc-finger domain"/>
    <property type="match status" value="1"/>
</dbReference>
<accession>A0A271J3N3</accession>
<dbReference type="Pfam" id="PF13490">
    <property type="entry name" value="zf-HC2"/>
    <property type="match status" value="1"/>
</dbReference>
<comment type="caution">
    <text evidence="2">The sequence shown here is derived from an EMBL/GenBank/DDBJ whole genome shotgun (WGS) entry which is preliminary data.</text>
</comment>
<gene>
    <name evidence="2" type="ORF">BSZ37_16290</name>
</gene>
<sequence length="168" mass="18179">MTFALFPCPDEDAEVLLNEYVDGELDPARQPDLFAHLATCADCRTQFDALLTFRLAARQEPLAVPASADAALFSRLDRVRRQSRRARMRRADRSALGGALRQRVSVGAMLAIVCVAAFLGSVLASDPAAPPQTLDERVVEAVLEDGSLYLIDPGVTVEAPRTARPATD</sequence>
<evidence type="ECO:0000313" key="3">
    <source>
        <dbReference type="Proteomes" id="UP000216339"/>
    </source>
</evidence>
<evidence type="ECO:0000313" key="2">
    <source>
        <dbReference type="EMBL" id="PAP77888.1"/>
    </source>
</evidence>
<organism evidence="2 3">
    <name type="scientific">Rubrivirga marina</name>
    <dbReference type="NCBI Taxonomy" id="1196024"/>
    <lineage>
        <taxon>Bacteria</taxon>
        <taxon>Pseudomonadati</taxon>
        <taxon>Rhodothermota</taxon>
        <taxon>Rhodothermia</taxon>
        <taxon>Rhodothermales</taxon>
        <taxon>Rubricoccaceae</taxon>
        <taxon>Rubrivirga</taxon>
    </lineage>
</organism>
<feature type="domain" description="Putative zinc-finger" evidence="1">
    <location>
        <begin position="11"/>
        <end position="44"/>
    </location>
</feature>
<reference evidence="2 3" key="1">
    <citation type="submission" date="2016-11" db="EMBL/GenBank/DDBJ databases">
        <title>Study of marine rhodopsin-containing bacteria.</title>
        <authorList>
            <person name="Yoshizawa S."/>
            <person name="Kumagai Y."/>
            <person name="Kogure K."/>
        </authorList>
    </citation>
    <scope>NUCLEOTIDE SEQUENCE [LARGE SCALE GENOMIC DNA]</scope>
    <source>
        <strain evidence="2 3">SAORIC-28</strain>
    </source>
</reference>
<name>A0A271J3N3_9BACT</name>
<dbReference type="AlphaFoldDB" id="A0A271J3N3"/>
<dbReference type="Proteomes" id="UP000216339">
    <property type="component" value="Unassembled WGS sequence"/>
</dbReference>
<protein>
    <recommendedName>
        <fullName evidence="1">Putative zinc-finger domain-containing protein</fullName>
    </recommendedName>
</protein>
<dbReference type="InterPro" id="IPR041916">
    <property type="entry name" value="Anti_sigma_zinc_sf"/>
</dbReference>
<dbReference type="RefSeq" id="WP_095511561.1">
    <property type="nucleotide sequence ID" value="NZ_MQWD01000001.1"/>
</dbReference>
<proteinExistence type="predicted"/>
<dbReference type="EMBL" id="MQWD01000001">
    <property type="protein sequence ID" value="PAP77888.1"/>
    <property type="molecule type" value="Genomic_DNA"/>
</dbReference>